<dbReference type="OrthoDB" id="1711136at2759"/>
<sequence>MWDPDSDSFSDFNYNSDSNSDQEQEELYCEKFLEGECMFGIKCYKQHLKKKQVLCINISEQNCENAQQNICKYRHIGEKSNKNNNQINQNQNAKTTEEEQPQYQYPCIQCNKNERAYAFIPCLHFNVCEKCVENMSNCKICGKIIQEKLKVYMV</sequence>
<dbReference type="Gene3D" id="3.30.40.10">
    <property type="entry name" value="Zinc/RING finger domain, C3HC4 (zinc finger)"/>
    <property type="match status" value="1"/>
</dbReference>
<gene>
    <name evidence="1" type="ORF">PPERSA_02965</name>
</gene>
<comment type="caution">
    <text evidence="1">The sequence shown here is derived from an EMBL/GenBank/DDBJ whole genome shotgun (WGS) entry which is preliminary data.</text>
</comment>
<dbReference type="Proteomes" id="UP000054937">
    <property type="component" value="Unassembled WGS sequence"/>
</dbReference>
<organism evidence="1 2">
    <name type="scientific">Pseudocohnilembus persalinus</name>
    <name type="common">Ciliate</name>
    <dbReference type="NCBI Taxonomy" id="266149"/>
    <lineage>
        <taxon>Eukaryota</taxon>
        <taxon>Sar</taxon>
        <taxon>Alveolata</taxon>
        <taxon>Ciliophora</taxon>
        <taxon>Intramacronucleata</taxon>
        <taxon>Oligohymenophorea</taxon>
        <taxon>Scuticociliatia</taxon>
        <taxon>Philasterida</taxon>
        <taxon>Pseudocohnilembidae</taxon>
        <taxon>Pseudocohnilembus</taxon>
    </lineage>
</organism>
<protein>
    <recommendedName>
        <fullName evidence="3">RING-type domain-containing protein</fullName>
    </recommendedName>
</protein>
<dbReference type="EMBL" id="LDAU01000221">
    <property type="protein sequence ID" value="KRW99133.1"/>
    <property type="molecule type" value="Genomic_DNA"/>
</dbReference>
<dbReference type="AlphaFoldDB" id="A0A0V0QA66"/>
<dbReference type="InParanoid" id="A0A0V0QA66"/>
<evidence type="ECO:0000313" key="1">
    <source>
        <dbReference type="EMBL" id="KRW99133.1"/>
    </source>
</evidence>
<name>A0A0V0QA66_PSEPJ</name>
<evidence type="ECO:0000313" key="2">
    <source>
        <dbReference type="Proteomes" id="UP000054937"/>
    </source>
</evidence>
<reference evidence="1 2" key="1">
    <citation type="journal article" date="2015" name="Sci. Rep.">
        <title>Genome of the facultative scuticociliatosis pathogen Pseudocohnilembus persalinus provides insight into its virulence through horizontal gene transfer.</title>
        <authorList>
            <person name="Xiong J."/>
            <person name="Wang G."/>
            <person name="Cheng J."/>
            <person name="Tian M."/>
            <person name="Pan X."/>
            <person name="Warren A."/>
            <person name="Jiang C."/>
            <person name="Yuan D."/>
            <person name="Miao W."/>
        </authorList>
    </citation>
    <scope>NUCLEOTIDE SEQUENCE [LARGE SCALE GENOMIC DNA]</scope>
    <source>
        <strain evidence="1">36N120E</strain>
    </source>
</reference>
<proteinExistence type="predicted"/>
<keyword evidence="2" id="KW-1185">Reference proteome</keyword>
<dbReference type="Pfam" id="PF13920">
    <property type="entry name" value="zf-C3HC4_3"/>
    <property type="match status" value="1"/>
</dbReference>
<accession>A0A0V0QA66</accession>
<dbReference type="InterPro" id="IPR013083">
    <property type="entry name" value="Znf_RING/FYVE/PHD"/>
</dbReference>
<evidence type="ECO:0008006" key="3">
    <source>
        <dbReference type="Google" id="ProtNLM"/>
    </source>
</evidence>
<dbReference type="Gene3D" id="4.10.1000.10">
    <property type="entry name" value="Zinc finger, CCCH-type"/>
    <property type="match status" value="1"/>
</dbReference>